<reference evidence="6 7" key="1">
    <citation type="journal article" date="2012" name="PLoS ONE">
        <title>Genomic comparison of Escherichia coli O104:H4 isolates from 2009 and 2011 reveals plasmid, and prophage heterogeneity, including Shiga toxin encoding phage stx2.</title>
        <authorList>
            <consortium name="Threat Characterization Consortium"/>
            <person name="Ahmed S.A."/>
            <person name="Awosika J."/>
            <person name="Baldwin C."/>
            <person name="Bishop-Lilly K.A."/>
            <person name="Biswas B."/>
            <person name="Broomall S."/>
            <person name="Chain P.S."/>
            <person name="Chertkov O."/>
            <person name="Chokoshvili O."/>
            <person name="Coyne S."/>
            <person name="Davenport K."/>
            <person name="Detter J.C."/>
            <person name="Dorman W."/>
            <person name="Erkkila T.H."/>
            <person name="Folster J.P."/>
            <person name="Frey K.G."/>
            <person name="George M."/>
            <person name="Gleasner C."/>
            <person name="Henry M."/>
            <person name="Hill K.K."/>
            <person name="Hubbard K."/>
            <person name="Insalaco J."/>
            <person name="Johnson S."/>
            <person name="Kitzmiller A."/>
            <person name="Krepps M."/>
            <person name="Lo C.C."/>
            <person name="Luu T."/>
            <person name="McNew L.A."/>
            <person name="Minogue T."/>
            <person name="Munk C.A."/>
            <person name="Osborne B."/>
            <person name="Patel M."/>
            <person name="Reitenga K.G."/>
            <person name="Rosenzweig C.N."/>
            <person name="Shea A."/>
            <person name="Shen X."/>
            <person name="Strockbine N."/>
            <person name="Tarr C."/>
            <person name="Teshima H."/>
            <person name="van Gieson E."/>
            <person name="Verratti K."/>
            <person name="Wolcott M."/>
            <person name="Xie G."/>
            <person name="Sozhamannan S."/>
            <person name="Gibbons H.S."/>
        </authorList>
    </citation>
    <scope>NUCLEOTIDE SEQUENCE [LARGE SCALE GENOMIC DNA]</scope>
    <source>
        <strain evidence="6 7">2011C-3493</strain>
    </source>
</reference>
<dbReference type="PANTHER" id="PTHR35191">
    <property type="entry name" value="PROPHAGE SIDE TAIL FIBER PROTEIN HOMOLOG STFQ-RELATED"/>
    <property type="match status" value="1"/>
</dbReference>
<dbReference type="EMBL" id="CP003289">
    <property type="protein sequence ID" value="AFS74701.1"/>
    <property type="molecule type" value="Genomic_DNA"/>
</dbReference>
<dbReference type="Pfam" id="PF03406">
    <property type="entry name" value="Phage_fiber_2"/>
    <property type="match status" value="1"/>
</dbReference>
<dbReference type="Gene3D" id="2.60.40.1120">
    <property type="entry name" value="Carboxypeptidase-like, regulatory domain"/>
    <property type="match status" value="1"/>
</dbReference>
<evidence type="ECO:0000256" key="2">
    <source>
        <dbReference type="ARBA" id="ARBA00022581"/>
    </source>
</evidence>
<dbReference type="HOGENOM" id="CLU_008928_4_0_6"/>
<dbReference type="InterPro" id="IPR013609">
    <property type="entry name" value="Stf-like_N"/>
</dbReference>
<feature type="region of interest" description="Disordered" evidence="3">
    <location>
        <begin position="210"/>
        <end position="330"/>
    </location>
</feature>
<evidence type="ECO:0000259" key="4">
    <source>
        <dbReference type="Pfam" id="PF07484"/>
    </source>
</evidence>
<gene>
    <name evidence="6" type="ordered locus">O3K_14080</name>
</gene>
<feature type="compositionally biased region" description="Low complexity" evidence="3">
    <location>
        <begin position="291"/>
        <end position="330"/>
    </location>
</feature>
<dbReference type="Pfam" id="PF03335">
    <property type="entry name" value="Phage_fiber"/>
    <property type="match status" value="4"/>
</dbReference>
<feature type="region of interest" description="Disordered" evidence="3">
    <location>
        <begin position="767"/>
        <end position="835"/>
    </location>
</feature>
<dbReference type="GO" id="GO:0005198">
    <property type="term" value="F:structural molecule activity"/>
    <property type="evidence" value="ECO:0007669"/>
    <property type="project" value="InterPro"/>
</dbReference>
<dbReference type="RefSeq" id="WP_000216502.1">
    <property type="nucleotide sequence ID" value="NC_018658.1"/>
</dbReference>
<dbReference type="Gene3D" id="3.90.1340.10">
    <property type="entry name" value="Phage tail collar domain"/>
    <property type="match status" value="1"/>
</dbReference>
<dbReference type="InterPro" id="IPR051934">
    <property type="entry name" value="Phage_Tail_Fiber_Structural"/>
</dbReference>
<evidence type="ECO:0000313" key="7">
    <source>
        <dbReference type="Proteomes" id="UP000006167"/>
    </source>
</evidence>
<dbReference type="InterPro" id="IPR005068">
    <property type="entry name" value="Phage_lambda_Stf-r2"/>
</dbReference>
<dbReference type="SUPFAM" id="SSF88874">
    <property type="entry name" value="Receptor-binding domain of short tail fibre protein gp12"/>
    <property type="match status" value="2"/>
</dbReference>
<dbReference type="InterPro" id="IPR037053">
    <property type="entry name" value="Phage_tail_collar_dom_sf"/>
</dbReference>
<comment type="subcellular location">
    <subcellularLocation>
        <location evidence="1">Virion</location>
    </subcellularLocation>
</comment>
<evidence type="ECO:0000313" key="6">
    <source>
        <dbReference type="EMBL" id="AFS74701.1"/>
    </source>
</evidence>
<dbReference type="InterPro" id="IPR011083">
    <property type="entry name" value="Phage_tail_collar_dom"/>
</dbReference>
<dbReference type="InterPro" id="IPR008969">
    <property type="entry name" value="CarboxyPept-like_regulatory"/>
</dbReference>
<feature type="compositionally biased region" description="Low complexity" evidence="3">
    <location>
        <begin position="210"/>
        <end position="239"/>
    </location>
</feature>
<evidence type="ECO:0000256" key="1">
    <source>
        <dbReference type="ARBA" id="ARBA00004328"/>
    </source>
</evidence>
<organism evidence="6 7">
    <name type="scientific">Escherichia coli O104:H4 (strain 2011C-3493)</name>
    <dbReference type="NCBI Taxonomy" id="1133852"/>
    <lineage>
        <taxon>Bacteria</taxon>
        <taxon>Pseudomonadati</taxon>
        <taxon>Pseudomonadota</taxon>
        <taxon>Gammaproteobacteria</taxon>
        <taxon>Enterobacterales</taxon>
        <taxon>Enterobacteriaceae</taxon>
        <taxon>Escherichia</taxon>
    </lineage>
</organism>
<evidence type="ECO:0000256" key="3">
    <source>
        <dbReference type="SAM" id="MobiDB-lite"/>
    </source>
</evidence>
<dbReference type="Pfam" id="PF07484">
    <property type="entry name" value="Collar"/>
    <property type="match status" value="1"/>
</dbReference>
<dbReference type="GO" id="GO:0046718">
    <property type="term" value="P:symbiont entry into host cell"/>
    <property type="evidence" value="ECO:0007669"/>
    <property type="project" value="InterPro"/>
</dbReference>
<protein>
    <submittedName>
        <fullName evidence="6">Putative phage tail fiber protein</fullName>
    </submittedName>
</protein>
<dbReference type="Proteomes" id="UP000006167">
    <property type="component" value="Chromosome"/>
</dbReference>
<feature type="domain" description="Lambda-like tail fibre protein N-terminal" evidence="5">
    <location>
        <begin position="1"/>
        <end position="134"/>
    </location>
</feature>
<dbReference type="PANTHER" id="PTHR35191:SF1">
    <property type="entry name" value="PROPHAGE SIDE TAIL FIBER PROTEIN HOMOLOG STFQ-RELATED"/>
    <property type="match status" value="1"/>
</dbReference>
<dbReference type="InterPro" id="IPR005003">
    <property type="entry name" value="Phage_lambda_Stf-r1"/>
</dbReference>
<dbReference type="SUPFAM" id="SSF49464">
    <property type="entry name" value="Carboxypeptidase regulatory domain-like"/>
    <property type="match status" value="1"/>
</dbReference>
<feature type="domain" description="Phage tail collar" evidence="4">
    <location>
        <begin position="714"/>
        <end position="761"/>
    </location>
</feature>
<sequence>MTVKISGVLKDGTGKPVQNCTIVLKARRTSSTVVVNTVASENPDEAGRYSMDVEHGQYSVTLLVEGFPPSHAGTITVYEGSRPGTLNDFLGAMTEDDVRPEALRRFEQMVEEVSRNASAVAQNTAAAKKSASDASISASEAATHATDAAGSARAASTSAGQAATSAQSASSSAGTASTKATEASKSAAAAESSKSAVATSAGAAKTSETNAAASQQSAATSASTATTKASEAATSARDAAASKEAAKTSETNAKASETSAESSKTAAASSASSAASSASSASASKDEATRQASAAKGSATTASTKATEAAGSATAAAQSKSTAESAATRAETAAKRAEDIASAVALEDASTTKKGIVQLSSATNSTSETLAATPKAVKAANDNANGRVPSNRKVNGKALTADITLTPKDIGTLNSVTISFSGGAGWFKLATVTMPQASSIVYIALIGGAGFNVGAPQQAGISELVLRAGNGNPKGVTGALWKRTAVGLTNFAWINTSGDIYDIYVEIGNYATSVNIHWDCTTNASVSIYTSLTYSASKPSSVTDGVVYTMYSSHQKPTPSDIGALPTTGGTISGPLSVTDGITGALKGNADTATKLAADPKINGVKFDGSADINLTPENIGAFARRSTGAYADSDGAVPWNAESGAYNVTRSGDSYILVNFYTGVGSCRTLQMKAHYRNGGLFYRSSRDGYGFEEDWAEVYTSKNLPPESYPVGAPIPWPSDTVPSGYALMQGQTFDKSAYPKLAVAYPSGVIPDMRGWTIKGKPASDRAVLSQEQDGIKSHTHSASASSTDLGTKTTSSFDYGTKSTNNTGAHTHSLSGSTGSAGDHTHGNGIRWPGGGGSALAFYDGGGFTYVHDSQYQVSPETSSYRSYYQRIQTQSAGAHTHSLSGTAASSGAHAHTVGIGAHTHSVAIGSHGHTITVNAAGNAENTVKNIAFNYIVRLA</sequence>
<dbReference type="Pfam" id="PF08400">
    <property type="entry name" value="phage_tail_N"/>
    <property type="match status" value="1"/>
</dbReference>
<feature type="compositionally biased region" description="Polar residues" evidence="3">
    <location>
        <begin position="792"/>
        <end position="824"/>
    </location>
</feature>
<accession>A0A0E0Y3D6</accession>
<dbReference type="KEGG" id="esl:O3K_14080"/>
<feature type="compositionally biased region" description="Low complexity" evidence="3">
    <location>
        <begin position="248"/>
        <end position="283"/>
    </location>
</feature>
<dbReference type="GO" id="GO:0019062">
    <property type="term" value="P:virion attachment to host cell"/>
    <property type="evidence" value="ECO:0007669"/>
    <property type="project" value="InterPro"/>
</dbReference>
<evidence type="ECO:0000259" key="5">
    <source>
        <dbReference type="Pfam" id="PF08400"/>
    </source>
</evidence>
<proteinExistence type="predicted"/>
<name>A0A0E0Y3D6_ECO1C</name>
<dbReference type="PATRIC" id="fig|1133852.3.peg.2917"/>
<keyword evidence="2" id="KW-0945">Host-virus interaction</keyword>
<dbReference type="AlphaFoldDB" id="A0A0E0Y3D6"/>